<feature type="active site" description="Charge relay system" evidence="14">
    <location>
        <position position="278"/>
    </location>
</feature>
<evidence type="ECO:0000256" key="4">
    <source>
        <dbReference type="ARBA" id="ARBA00013035"/>
    </source>
</evidence>
<keyword evidence="6" id="KW-0645">Protease</keyword>
<dbReference type="RefSeq" id="WP_164011617.1">
    <property type="nucleotide sequence ID" value="NZ_WUFT01000010.1"/>
</dbReference>
<dbReference type="AlphaFoldDB" id="A0A7K3UFQ2"/>
<feature type="binding site" evidence="15">
    <location>
        <position position="204"/>
    </location>
    <ligand>
        <name>substrate</name>
    </ligand>
</feature>
<dbReference type="SUPFAM" id="SSF50156">
    <property type="entry name" value="PDZ domain-like"/>
    <property type="match status" value="2"/>
</dbReference>
<evidence type="ECO:0000313" key="20">
    <source>
        <dbReference type="Proteomes" id="UP000471753"/>
    </source>
</evidence>
<keyword evidence="10" id="KW-0378">Hydrolase</keyword>
<dbReference type="EC" id="3.4.21.107" evidence="4"/>
<keyword evidence="11" id="KW-0720">Serine protease</keyword>
<evidence type="ECO:0000313" key="19">
    <source>
        <dbReference type="EMBL" id="NEJ72271.1"/>
    </source>
</evidence>
<evidence type="ECO:0000256" key="8">
    <source>
        <dbReference type="ARBA" id="ARBA00022737"/>
    </source>
</evidence>
<organism evidence="19 20">
    <name type="scientific">Rhizobium phaseoli</name>
    <dbReference type="NCBI Taxonomy" id="396"/>
    <lineage>
        <taxon>Bacteria</taxon>
        <taxon>Pseudomonadati</taxon>
        <taxon>Pseudomonadota</taxon>
        <taxon>Alphaproteobacteria</taxon>
        <taxon>Hyphomicrobiales</taxon>
        <taxon>Rhizobiaceae</taxon>
        <taxon>Rhizobium/Agrobacterium group</taxon>
        <taxon>Rhizobium</taxon>
    </lineage>
</organism>
<protein>
    <recommendedName>
        <fullName evidence="5">Probable periplasmic serine endoprotease DegP-like</fullName>
        <ecNumber evidence="4">3.4.21.107</ecNumber>
    </recommendedName>
    <alternativeName>
        <fullName evidence="13">Protease Do</fullName>
    </alternativeName>
</protein>
<keyword evidence="12" id="KW-0346">Stress response</keyword>
<evidence type="ECO:0000256" key="17">
    <source>
        <dbReference type="SAM" id="SignalP"/>
    </source>
</evidence>
<feature type="region of interest" description="Disordered" evidence="16">
    <location>
        <begin position="41"/>
        <end position="74"/>
    </location>
</feature>
<feature type="domain" description="PDZ" evidence="18">
    <location>
        <begin position="480"/>
        <end position="541"/>
    </location>
</feature>
<dbReference type="CDD" id="cd10839">
    <property type="entry name" value="cpPDZ1_DegP-like"/>
    <property type="match status" value="1"/>
</dbReference>
<name>A0A7K3UFQ2_9HYPH</name>
<evidence type="ECO:0000256" key="13">
    <source>
        <dbReference type="ARBA" id="ARBA00032850"/>
    </source>
</evidence>
<comment type="catalytic activity">
    <reaction evidence="1">
        <text>Acts on substrates that are at least partially unfolded. The cleavage site P1 residue is normally between a pair of hydrophobic residues, such as Val-|-Val.</text>
        <dbReference type="EC" id="3.4.21.107"/>
    </reaction>
</comment>
<evidence type="ECO:0000256" key="6">
    <source>
        <dbReference type="ARBA" id="ARBA00022670"/>
    </source>
</evidence>
<dbReference type="GO" id="GO:0006508">
    <property type="term" value="P:proteolysis"/>
    <property type="evidence" value="ECO:0007669"/>
    <property type="project" value="UniProtKB-KW"/>
</dbReference>
<feature type="signal peptide" evidence="17">
    <location>
        <begin position="1"/>
        <end position="33"/>
    </location>
</feature>
<gene>
    <name evidence="19" type="ORF">GR197_17290</name>
</gene>
<dbReference type="FunFam" id="2.40.10.120:FF:000007">
    <property type="entry name" value="Periplasmic serine endoprotease DegP-like"/>
    <property type="match status" value="1"/>
</dbReference>
<feature type="compositionally biased region" description="Low complexity" evidence="16">
    <location>
        <begin position="430"/>
        <end position="446"/>
    </location>
</feature>
<comment type="caution">
    <text evidence="19">The sequence shown here is derived from an EMBL/GenBank/DDBJ whole genome shotgun (WGS) entry which is preliminary data.</text>
</comment>
<feature type="compositionally biased region" description="Low complexity" evidence="16">
    <location>
        <begin position="46"/>
        <end position="57"/>
    </location>
</feature>
<feature type="binding site" evidence="15">
    <location>
        <position position="174"/>
    </location>
    <ligand>
        <name>substrate</name>
    </ligand>
</feature>
<dbReference type="PANTHER" id="PTHR22939:SF130">
    <property type="entry name" value="PERIPLASMIC SERINE ENDOPROTEASE DEGP-LIKE-RELATED"/>
    <property type="match status" value="1"/>
</dbReference>
<proteinExistence type="inferred from homology"/>
<comment type="similarity">
    <text evidence="3">Belongs to the peptidase S1C family.</text>
</comment>
<accession>A0A7K3UFQ2</accession>
<dbReference type="SMART" id="SM00228">
    <property type="entry name" value="PDZ"/>
    <property type="match status" value="2"/>
</dbReference>
<feature type="region of interest" description="Disordered" evidence="16">
    <location>
        <begin position="421"/>
        <end position="488"/>
    </location>
</feature>
<dbReference type="EMBL" id="WUFT01000010">
    <property type="protein sequence ID" value="NEJ72271.1"/>
    <property type="molecule type" value="Genomic_DNA"/>
</dbReference>
<dbReference type="InterPro" id="IPR009003">
    <property type="entry name" value="Peptidase_S1_PA"/>
</dbReference>
<dbReference type="InterPro" id="IPR001478">
    <property type="entry name" value="PDZ"/>
</dbReference>
<evidence type="ECO:0000256" key="7">
    <source>
        <dbReference type="ARBA" id="ARBA00022729"/>
    </source>
</evidence>
<feature type="active site" description="Charge relay system" evidence="14">
    <location>
        <position position="204"/>
    </location>
</feature>
<evidence type="ECO:0000256" key="9">
    <source>
        <dbReference type="ARBA" id="ARBA00022764"/>
    </source>
</evidence>
<dbReference type="SUPFAM" id="SSF50494">
    <property type="entry name" value="Trypsin-like serine proteases"/>
    <property type="match status" value="1"/>
</dbReference>
<evidence type="ECO:0000259" key="18">
    <source>
        <dbReference type="PROSITE" id="PS50106"/>
    </source>
</evidence>
<dbReference type="InterPro" id="IPR036034">
    <property type="entry name" value="PDZ_sf"/>
</dbReference>
<feature type="active site" description="Charge relay system" evidence="14">
    <location>
        <position position="174"/>
    </location>
</feature>
<keyword evidence="7 17" id="KW-0732">Signal</keyword>
<evidence type="ECO:0000256" key="2">
    <source>
        <dbReference type="ARBA" id="ARBA00004418"/>
    </source>
</evidence>
<evidence type="ECO:0000256" key="1">
    <source>
        <dbReference type="ARBA" id="ARBA00001772"/>
    </source>
</evidence>
<evidence type="ECO:0000256" key="11">
    <source>
        <dbReference type="ARBA" id="ARBA00022825"/>
    </source>
</evidence>
<dbReference type="Pfam" id="PF00595">
    <property type="entry name" value="PDZ"/>
    <property type="match status" value="1"/>
</dbReference>
<dbReference type="Pfam" id="PF13365">
    <property type="entry name" value="Trypsin_2"/>
    <property type="match status" value="1"/>
</dbReference>
<keyword evidence="8" id="KW-0677">Repeat</keyword>
<evidence type="ECO:0000256" key="15">
    <source>
        <dbReference type="PIRSR" id="PIRSR611782-2"/>
    </source>
</evidence>
<evidence type="ECO:0000256" key="14">
    <source>
        <dbReference type="PIRSR" id="PIRSR611782-1"/>
    </source>
</evidence>
<evidence type="ECO:0000256" key="12">
    <source>
        <dbReference type="ARBA" id="ARBA00023016"/>
    </source>
</evidence>
<dbReference type="GO" id="GO:0042597">
    <property type="term" value="C:periplasmic space"/>
    <property type="evidence" value="ECO:0007669"/>
    <property type="project" value="UniProtKB-SubCell"/>
</dbReference>
<dbReference type="Gene3D" id="2.30.42.10">
    <property type="match status" value="2"/>
</dbReference>
<reference evidence="19 20" key="1">
    <citation type="submission" date="2019-12" db="EMBL/GenBank/DDBJ databases">
        <title>Rhizobium genotypes associated with high levels of biological nitrogen fixation by grain legumes in a temperate-maritime cropping system.</title>
        <authorList>
            <person name="Maluk M."/>
            <person name="Francesc Ferrando Molina F."/>
            <person name="Lopez Del Egido L."/>
            <person name="Lafos M."/>
            <person name="Langarica-Fuentes A."/>
            <person name="Gebre Yohannes G."/>
            <person name="Young M.W."/>
            <person name="Martin P."/>
            <person name="Gantlett R."/>
            <person name="Kenicer G."/>
            <person name="Hawes C."/>
            <person name="Begg G.S."/>
            <person name="Quilliam R.S."/>
            <person name="Squire G.R."/>
            <person name="Poole P.S."/>
            <person name="Young P.W."/>
            <person name="Iannetta P.M."/>
            <person name="James E.K."/>
        </authorList>
    </citation>
    <scope>NUCLEOTIDE SEQUENCE [LARGE SCALE GENOMIC DNA]</scope>
    <source>
        <strain evidence="19 20">JHI366</strain>
    </source>
</reference>
<evidence type="ECO:0000256" key="16">
    <source>
        <dbReference type="SAM" id="MobiDB-lite"/>
    </source>
</evidence>
<dbReference type="Pfam" id="PF13180">
    <property type="entry name" value="PDZ_2"/>
    <property type="match status" value="1"/>
</dbReference>
<keyword evidence="9" id="KW-0574">Periplasm</keyword>
<dbReference type="PRINTS" id="PR00834">
    <property type="entry name" value="PROTEASES2C"/>
</dbReference>
<dbReference type="Proteomes" id="UP000471753">
    <property type="component" value="Unassembled WGS sequence"/>
</dbReference>
<dbReference type="NCBIfam" id="TIGR02037">
    <property type="entry name" value="degP_htrA_DO"/>
    <property type="match status" value="1"/>
</dbReference>
<feature type="binding site" evidence="15">
    <location>
        <begin position="276"/>
        <end position="278"/>
    </location>
    <ligand>
        <name>substrate</name>
    </ligand>
</feature>
<sequence length="586" mass="60260">MAPTTRSPFRRTLALMASAAILAHACMNGVAYAQTAPETTAPGVVAPAPSTPETAAPAPTPPAPAAPQQTAPMQASPIQVPAIQAGVPNNGPASVADLAEGLLDAVVNISTSQNVKDDEGAGPAPRAPDGSPFQEFFNDFFNKQQGNKGPNHNVSSLGSGFVIDPAGYIVTNNHVIEGADDIEINFANGSKLKAKLIGTDTKTDLSVLKVEPKAPLKSVKFGDSSTMRIGDWVMAIGNPFGFGGSVTVGIISGRGRNINAGPYDNFIQTDAAINKGNSGGPLFNMKGEVIGINTAIISPSGGSIGIGFSVPSELASGVVDQLREYGETRRGWLGVRIQPVTDDIADSLGLDTAKGALVAGVIKGGPVDDGSIKAGDVILKFDGKTVSEMRDLPRVVAESTVGKEVDVVVLRDGKEQTVKVKLGRLEDSDQAAASDDAAPDGSQDDGVITPDPGENNDMDQPDSGDQAQPAPGKPDQHQGQVSPDAATPKNVLGLSLSLLSAETRKAFGIAESVDGVVVTEVTPGSASAEKGLKAGDVIVEVAQEFMKSPDAVAAKVKSLKQEGRRNAQLMIASANGDLRFVAVPME</sequence>
<dbReference type="GO" id="GO:0004252">
    <property type="term" value="F:serine-type endopeptidase activity"/>
    <property type="evidence" value="ECO:0007669"/>
    <property type="project" value="InterPro"/>
</dbReference>
<dbReference type="PROSITE" id="PS50106">
    <property type="entry name" value="PDZ"/>
    <property type="match status" value="2"/>
</dbReference>
<comment type="subcellular location">
    <subcellularLocation>
        <location evidence="2">Periplasm</location>
    </subcellularLocation>
</comment>
<evidence type="ECO:0000256" key="5">
    <source>
        <dbReference type="ARBA" id="ARBA00013958"/>
    </source>
</evidence>
<evidence type="ECO:0000256" key="10">
    <source>
        <dbReference type="ARBA" id="ARBA00022801"/>
    </source>
</evidence>
<evidence type="ECO:0000256" key="3">
    <source>
        <dbReference type="ARBA" id="ARBA00010541"/>
    </source>
</evidence>
<dbReference type="Gene3D" id="2.40.10.120">
    <property type="match status" value="1"/>
</dbReference>
<feature type="domain" description="PDZ" evidence="18">
    <location>
        <begin position="322"/>
        <end position="413"/>
    </location>
</feature>
<dbReference type="InterPro" id="IPR001940">
    <property type="entry name" value="Peptidase_S1C"/>
</dbReference>
<dbReference type="InterPro" id="IPR011782">
    <property type="entry name" value="Pept_S1C_Do"/>
</dbReference>
<dbReference type="PANTHER" id="PTHR22939">
    <property type="entry name" value="SERINE PROTEASE FAMILY S1C HTRA-RELATED"/>
    <property type="match status" value="1"/>
</dbReference>
<feature type="chain" id="PRO_5039731491" description="Probable periplasmic serine endoprotease DegP-like" evidence="17">
    <location>
        <begin position="34"/>
        <end position="586"/>
    </location>
</feature>